<keyword evidence="6" id="KW-0809">Transit peptide</keyword>
<evidence type="ECO:0000313" key="11">
    <source>
        <dbReference type="Proteomes" id="UP000887575"/>
    </source>
</evidence>
<dbReference type="FunFam" id="3.30.465.10:FF:000016">
    <property type="entry name" value="probable D-lactate dehydrogenase, mitochondrial"/>
    <property type="match status" value="1"/>
</dbReference>
<dbReference type="Pfam" id="PF02913">
    <property type="entry name" value="FAD-oxidase_C"/>
    <property type="match status" value="1"/>
</dbReference>
<feature type="domain" description="FAD-binding PCMH-type" evidence="10">
    <location>
        <begin position="53"/>
        <end position="234"/>
    </location>
</feature>
<dbReference type="PANTHER" id="PTHR11748">
    <property type="entry name" value="D-LACTATE DEHYDROGENASE"/>
    <property type="match status" value="1"/>
</dbReference>
<dbReference type="InterPro" id="IPR016171">
    <property type="entry name" value="Vanillyl_alc_oxidase_C-sub2"/>
</dbReference>
<keyword evidence="8" id="KW-0496">Mitochondrion</keyword>
<comment type="cofactor">
    <cofactor evidence="1">
        <name>FAD</name>
        <dbReference type="ChEBI" id="CHEBI:57692"/>
    </cofactor>
</comment>
<dbReference type="GO" id="GO:0005739">
    <property type="term" value="C:mitochondrion"/>
    <property type="evidence" value="ECO:0007669"/>
    <property type="project" value="UniProtKB-SubCell"/>
</dbReference>
<dbReference type="PANTHER" id="PTHR11748:SF111">
    <property type="entry name" value="D-LACTATE DEHYDROGENASE, MITOCHONDRIAL-RELATED"/>
    <property type="match status" value="1"/>
</dbReference>
<dbReference type="GO" id="GO:0071949">
    <property type="term" value="F:FAD binding"/>
    <property type="evidence" value="ECO:0007669"/>
    <property type="project" value="InterPro"/>
</dbReference>
<dbReference type="InterPro" id="IPR016164">
    <property type="entry name" value="FAD-linked_Oxase-like_C"/>
</dbReference>
<evidence type="ECO:0000256" key="5">
    <source>
        <dbReference type="ARBA" id="ARBA00022827"/>
    </source>
</evidence>
<dbReference type="SUPFAM" id="SSF56176">
    <property type="entry name" value="FAD-binding/transporter-associated domain-like"/>
    <property type="match status" value="1"/>
</dbReference>
<protein>
    <recommendedName>
        <fullName evidence="9">D-lactate dehydrogenase (cytochrome)</fullName>
        <ecNumber evidence="9">1.1.2.4</ecNumber>
    </recommendedName>
</protein>
<dbReference type="GO" id="GO:0004458">
    <property type="term" value="F:D-lactate dehydrogenase (cytochrome) activity"/>
    <property type="evidence" value="ECO:0007669"/>
    <property type="project" value="UniProtKB-EC"/>
</dbReference>
<evidence type="ECO:0000256" key="8">
    <source>
        <dbReference type="ARBA" id="ARBA00023128"/>
    </source>
</evidence>
<sequence length="477" mass="52424">MLPIIRRYSSQIVYANKSTIFASIQDFERLIGKENVYEKESLRKQYSCDQSAHKPRIPELVISPTSVEQVAACLRICDEKRIPVIPWGTGTGVEGGTICLTPAIIIDLRKMDSITRVHLEDFDCSVQPGVTKDTLNNHLKNSGLWFPVDPGADASLCGMAATGASGTNAVRYGTMKQNVIALQIVLANGQIVETRGRGNRPPKTSAGLNLTELFVGSEGVLGVITETTLRLHARPNSYSIAVCAFESIQQAVDSVVQVRQTSIPIARIELLDEAQIDACNRYSKIDLPIKPHLFLEFHGNTDEEVEKQSRLVGEICSSNNALSFEFSTNPSEQKRLWKARNDAFWAAKALKIDSKALSTDVCVPISKLPEVILETRRDLQENRLLGPIVGHVGDGNFHVIIPCDEKNAEEMQRVEAFCERLAMRALKAGGTCTGEHGIGIGKKKFLVEEVGEPAINVMKSIKLALDPNWILNPGKVL</sequence>
<accession>A0AAF3JCD2</accession>
<dbReference type="FunFam" id="1.10.45.10:FF:000001">
    <property type="entry name" value="D-lactate dehydrogenase mitochondrial"/>
    <property type="match status" value="1"/>
</dbReference>
<comment type="subcellular location">
    <subcellularLocation>
        <location evidence="2">Mitochondrion</location>
    </subcellularLocation>
</comment>
<dbReference type="GO" id="GO:0008720">
    <property type="term" value="F:D-lactate dehydrogenase (NAD+) activity"/>
    <property type="evidence" value="ECO:0007669"/>
    <property type="project" value="TreeGrafter"/>
</dbReference>
<reference evidence="12" key="1">
    <citation type="submission" date="2024-02" db="UniProtKB">
        <authorList>
            <consortium name="WormBaseParasite"/>
        </authorList>
    </citation>
    <scope>IDENTIFICATION</scope>
</reference>
<comment type="similarity">
    <text evidence="3">Belongs to the FAD-binding oxidoreductase/transferase type 4 family.</text>
</comment>
<dbReference type="InterPro" id="IPR016166">
    <property type="entry name" value="FAD-bd_PCMH"/>
</dbReference>
<evidence type="ECO:0000259" key="10">
    <source>
        <dbReference type="PROSITE" id="PS51387"/>
    </source>
</evidence>
<evidence type="ECO:0000256" key="2">
    <source>
        <dbReference type="ARBA" id="ARBA00004173"/>
    </source>
</evidence>
<proteinExistence type="inferred from homology"/>
<dbReference type="Gene3D" id="3.30.70.2740">
    <property type="match status" value="1"/>
</dbReference>
<dbReference type="PROSITE" id="PS51387">
    <property type="entry name" value="FAD_PCMH"/>
    <property type="match status" value="1"/>
</dbReference>
<dbReference type="Pfam" id="PF01565">
    <property type="entry name" value="FAD_binding_4"/>
    <property type="match status" value="1"/>
</dbReference>
<dbReference type="InterPro" id="IPR004113">
    <property type="entry name" value="FAD-bd_oxidored_4_C"/>
</dbReference>
<dbReference type="FunFam" id="3.30.70.2740:FF:000001">
    <property type="entry name" value="D-lactate dehydrogenase mitochondrial"/>
    <property type="match status" value="1"/>
</dbReference>
<dbReference type="AlphaFoldDB" id="A0AAF3JCD2"/>
<evidence type="ECO:0000256" key="1">
    <source>
        <dbReference type="ARBA" id="ARBA00001974"/>
    </source>
</evidence>
<evidence type="ECO:0000256" key="6">
    <source>
        <dbReference type="ARBA" id="ARBA00022946"/>
    </source>
</evidence>
<keyword evidence="7" id="KW-0560">Oxidoreductase</keyword>
<keyword evidence="4" id="KW-0285">Flavoprotein</keyword>
<keyword evidence="11" id="KW-1185">Reference proteome</keyword>
<dbReference type="EC" id="1.1.2.4" evidence="9"/>
<dbReference type="GO" id="GO:1903457">
    <property type="term" value="P:lactate catabolic process"/>
    <property type="evidence" value="ECO:0007669"/>
    <property type="project" value="TreeGrafter"/>
</dbReference>
<dbReference type="Gene3D" id="3.30.465.10">
    <property type="match status" value="1"/>
</dbReference>
<evidence type="ECO:0000313" key="12">
    <source>
        <dbReference type="WBParaSite" id="MBELARI_LOCUS9927"/>
    </source>
</evidence>
<organism evidence="11 12">
    <name type="scientific">Mesorhabditis belari</name>
    <dbReference type="NCBI Taxonomy" id="2138241"/>
    <lineage>
        <taxon>Eukaryota</taxon>
        <taxon>Metazoa</taxon>
        <taxon>Ecdysozoa</taxon>
        <taxon>Nematoda</taxon>
        <taxon>Chromadorea</taxon>
        <taxon>Rhabditida</taxon>
        <taxon>Rhabditina</taxon>
        <taxon>Rhabditomorpha</taxon>
        <taxon>Rhabditoidea</taxon>
        <taxon>Rhabditidae</taxon>
        <taxon>Mesorhabditinae</taxon>
        <taxon>Mesorhabditis</taxon>
    </lineage>
</organism>
<name>A0AAF3JCD2_9BILA</name>
<dbReference type="Proteomes" id="UP000887575">
    <property type="component" value="Unassembled WGS sequence"/>
</dbReference>
<dbReference type="Gene3D" id="1.10.45.10">
    <property type="entry name" value="Vanillyl-alcohol Oxidase, Chain A, domain 4"/>
    <property type="match status" value="1"/>
</dbReference>
<dbReference type="SUPFAM" id="SSF55103">
    <property type="entry name" value="FAD-linked oxidases, C-terminal domain"/>
    <property type="match status" value="1"/>
</dbReference>
<evidence type="ECO:0000256" key="9">
    <source>
        <dbReference type="ARBA" id="ARBA00038897"/>
    </source>
</evidence>
<dbReference type="InterPro" id="IPR006094">
    <property type="entry name" value="Oxid_FAD_bind_N"/>
</dbReference>
<evidence type="ECO:0000256" key="3">
    <source>
        <dbReference type="ARBA" id="ARBA00008000"/>
    </source>
</evidence>
<evidence type="ECO:0000256" key="7">
    <source>
        <dbReference type="ARBA" id="ARBA00023002"/>
    </source>
</evidence>
<dbReference type="InterPro" id="IPR036318">
    <property type="entry name" value="FAD-bd_PCMH-like_sf"/>
</dbReference>
<dbReference type="InterPro" id="IPR016169">
    <property type="entry name" value="FAD-bd_PCMH_sub2"/>
</dbReference>
<dbReference type="WBParaSite" id="MBELARI_LOCUS9927">
    <property type="protein sequence ID" value="MBELARI_LOCUS9927"/>
    <property type="gene ID" value="MBELARI_LOCUS9927"/>
</dbReference>
<keyword evidence="5" id="KW-0274">FAD</keyword>
<evidence type="ECO:0000256" key="4">
    <source>
        <dbReference type="ARBA" id="ARBA00022630"/>
    </source>
</evidence>